<dbReference type="GO" id="GO:0005886">
    <property type="term" value="C:plasma membrane"/>
    <property type="evidence" value="ECO:0007669"/>
    <property type="project" value="UniProtKB-SubCell"/>
</dbReference>
<dbReference type="EMBL" id="BX571657">
    <property type="protein sequence ID" value="CAE09291.1"/>
    <property type="molecule type" value="Genomic_DNA"/>
</dbReference>
<dbReference type="KEGG" id="wsu:WS0127"/>
<comment type="subcellular location">
    <subcellularLocation>
        <location evidence="1">Cell membrane</location>
        <topology evidence="1">Multi-pass membrane protein</topology>
    </subcellularLocation>
</comment>
<dbReference type="InterPro" id="IPR050638">
    <property type="entry name" value="AA-Vitamin_Transporters"/>
</dbReference>
<feature type="transmembrane region" description="Helical" evidence="6">
    <location>
        <begin position="181"/>
        <end position="203"/>
    </location>
</feature>
<evidence type="ECO:0000313" key="9">
    <source>
        <dbReference type="Proteomes" id="UP000000422"/>
    </source>
</evidence>
<evidence type="ECO:0000256" key="3">
    <source>
        <dbReference type="ARBA" id="ARBA00022692"/>
    </source>
</evidence>
<feature type="domain" description="EamA" evidence="7">
    <location>
        <begin position="12"/>
        <end position="142"/>
    </location>
</feature>
<evidence type="ECO:0000256" key="1">
    <source>
        <dbReference type="ARBA" id="ARBA00004651"/>
    </source>
</evidence>
<evidence type="ECO:0000313" key="8">
    <source>
        <dbReference type="EMBL" id="CAE09291.1"/>
    </source>
</evidence>
<feature type="transmembrane region" description="Helical" evidence="6">
    <location>
        <begin position="12"/>
        <end position="29"/>
    </location>
</feature>
<dbReference type="Proteomes" id="UP000000422">
    <property type="component" value="Chromosome"/>
</dbReference>
<feature type="transmembrane region" description="Helical" evidence="6">
    <location>
        <begin position="70"/>
        <end position="89"/>
    </location>
</feature>
<feature type="transmembrane region" description="Helical" evidence="6">
    <location>
        <begin position="41"/>
        <end position="58"/>
    </location>
</feature>
<accession>Q7MAN7</accession>
<feature type="transmembrane region" description="Helical" evidence="6">
    <location>
        <begin position="129"/>
        <end position="148"/>
    </location>
</feature>
<proteinExistence type="predicted"/>
<dbReference type="RefSeq" id="WP_011138091.1">
    <property type="nucleotide sequence ID" value="NC_005090.1"/>
</dbReference>
<feature type="transmembrane region" description="Helical" evidence="6">
    <location>
        <begin position="250"/>
        <end position="267"/>
    </location>
</feature>
<dbReference type="InterPro" id="IPR000620">
    <property type="entry name" value="EamA_dom"/>
</dbReference>
<evidence type="ECO:0000259" key="7">
    <source>
        <dbReference type="Pfam" id="PF00892"/>
    </source>
</evidence>
<feature type="transmembrane region" description="Helical" evidence="6">
    <location>
        <begin position="273"/>
        <end position="290"/>
    </location>
</feature>
<keyword evidence="9" id="KW-1185">Reference proteome</keyword>
<feature type="transmembrane region" description="Helical" evidence="6">
    <location>
        <begin position="215"/>
        <end position="238"/>
    </location>
</feature>
<dbReference type="PANTHER" id="PTHR32322:SF18">
    <property type="entry name" value="S-ADENOSYLMETHIONINE_S-ADENOSYLHOMOCYSTEINE TRANSPORTER"/>
    <property type="match status" value="1"/>
</dbReference>
<keyword evidence="2" id="KW-1003">Cell membrane</keyword>
<evidence type="ECO:0000256" key="2">
    <source>
        <dbReference type="ARBA" id="ARBA00022475"/>
    </source>
</evidence>
<keyword evidence="3 6" id="KW-0812">Transmembrane</keyword>
<dbReference type="eggNOG" id="COG0697">
    <property type="taxonomic scope" value="Bacteria"/>
</dbReference>
<keyword evidence="5 6" id="KW-0472">Membrane</keyword>
<dbReference type="HOGENOM" id="CLU_033863_4_2_7"/>
<keyword evidence="4 6" id="KW-1133">Transmembrane helix</keyword>
<feature type="transmembrane region" description="Helical" evidence="6">
    <location>
        <begin position="101"/>
        <end position="122"/>
    </location>
</feature>
<evidence type="ECO:0000256" key="5">
    <source>
        <dbReference type="ARBA" id="ARBA00023136"/>
    </source>
</evidence>
<dbReference type="STRING" id="273121.WS0127"/>
<reference evidence="8 9" key="1">
    <citation type="journal article" date="2003" name="Proc. Natl. Acad. Sci. U.S.A.">
        <title>Complete genome sequence and analysis of Wolinella succinogenes.</title>
        <authorList>
            <person name="Baar C."/>
            <person name="Eppinger M."/>
            <person name="Raddatz G."/>
            <person name="Simon JM."/>
            <person name="Lanz C."/>
            <person name="Klimmek O."/>
            <person name="Nandakumar R."/>
            <person name="Gross R."/>
            <person name="Rosinus A."/>
            <person name="Keller H."/>
            <person name="Jagtap P."/>
            <person name="Linke B."/>
            <person name="Meyer F."/>
            <person name="Lederer H."/>
            <person name="Schuster S.C."/>
        </authorList>
    </citation>
    <scope>NUCLEOTIDE SEQUENCE [LARGE SCALE GENOMIC DNA]</scope>
    <source>
        <strain evidence="9">ATCC 29543 / DSM 1740 / CCUG 13145 / JCM 31913 / LMG 7466 / NCTC 11488 / FDC 602W</strain>
    </source>
</reference>
<dbReference type="Pfam" id="PF00892">
    <property type="entry name" value="EamA"/>
    <property type="match status" value="2"/>
</dbReference>
<feature type="domain" description="EamA" evidence="7">
    <location>
        <begin position="158"/>
        <end position="288"/>
    </location>
</feature>
<organism evidence="9">
    <name type="scientific">Wolinella succinogenes (strain ATCC 29543 / DSM 1740 / CCUG 13145 / JCM 31913 / LMG 7466 / NCTC 11488 / FDC 602W)</name>
    <name type="common">Vibrio succinogenes</name>
    <dbReference type="NCBI Taxonomy" id="273121"/>
    <lineage>
        <taxon>Bacteria</taxon>
        <taxon>Pseudomonadati</taxon>
        <taxon>Campylobacterota</taxon>
        <taxon>Epsilonproteobacteria</taxon>
        <taxon>Campylobacterales</taxon>
        <taxon>Helicobacteraceae</taxon>
        <taxon>Wolinella</taxon>
    </lineage>
</organism>
<dbReference type="InterPro" id="IPR037185">
    <property type="entry name" value="EmrE-like"/>
</dbReference>
<sequence>MNQKIGDKNLFYLLLFLAMVAWGGSWVNVKVLSGYIDAFEMIFFRFGITAITMIPLIWKMGYSFKIDKKSLGLAFLVAVILILYNRYYFLGTKLGTASLGGAMVTTLIPILTFVILAILGVRRVGVREGIALCLGAVGVLTMLHVWRFDWEKIAVIHNLYFLLAAILWALLTILSAKSTRVSPLVFTFYLYGITTILDGLFWVELGTISWERLDAIFWLNIALISLAASTFANTIYFLGIEKLGAAEVSSFVFFVPFSAILLSAIFLGEEIDLFIVLGTILTLGAVKILNNIRLFRRKHA</sequence>
<evidence type="ECO:0000256" key="6">
    <source>
        <dbReference type="SAM" id="Phobius"/>
    </source>
</evidence>
<name>Q7MAN7_WOLSU</name>
<feature type="transmembrane region" description="Helical" evidence="6">
    <location>
        <begin position="154"/>
        <end position="174"/>
    </location>
</feature>
<gene>
    <name evidence="8" type="ordered locus">WS0127</name>
</gene>
<dbReference type="SUPFAM" id="SSF103481">
    <property type="entry name" value="Multidrug resistance efflux transporter EmrE"/>
    <property type="match status" value="2"/>
</dbReference>
<dbReference type="PANTHER" id="PTHR32322">
    <property type="entry name" value="INNER MEMBRANE TRANSPORTER"/>
    <property type="match status" value="1"/>
</dbReference>
<protein>
    <submittedName>
        <fullName evidence="8">PUTATIVE INTEGRAL MEMBRANE PROTEIN</fullName>
    </submittedName>
</protein>
<dbReference type="AlphaFoldDB" id="Q7MAN7"/>
<evidence type="ECO:0000256" key="4">
    <source>
        <dbReference type="ARBA" id="ARBA00022989"/>
    </source>
</evidence>